<sequence>MTTVEAQGSGSTVRTEVRDGVGRVTLTRPERLNAITHRLLAELRDALLGLGERRDVGAVVLSGEGRAFCAGLDLDAGLADPAIDDPVEAMQAGMAAGAAVTLAMRTIPQPVVAAVQGHAVGAGFAFAAAADVRFVAPDARFSAPFLRLGMTVGDFGLSWLLPRIIGHGRASHLFYSAGTLDAEQAVACGLAAEVVEDPLAAATAFATELAAQPPYGVRVSKELLEAGVGSSLRDHLEAEARAQTIGALTGSAQAAMAAALAATKRRKG</sequence>
<dbReference type="SUPFAM" id="SSF52096">
    <property type="entry name" value="ClpP/crotonase"/>
    <property type="match status" value="1"/>
</dbReference>
<dbReference type="Gene3D" id="3.90.226.10">
    <property type="entry name" value="2-enoyl-CoA Hydratase, Chain A, domain 1"/>
    <property type="match status" value="1"/>
</dbReference>
<dbReference type="PANTHER" id="PTHR43459">
    <property type="entry name" value="ENOYL-COA HYDRATASE"/>
    <property type="match status" value="1"/>
</dbReference>
<keyword evidence="2" id="KW-1185">Reference proteome</keyword>
<evidence type="ECO:0000313" key="1">
    <source>
        <dbReference type="EMBL" id="GAA4670724.1"/>
    </source>
</evidence>
<proteinExistence type="predicted"/>
<reference evidence="2" key="1">
    <citation type="journal article" date="2019" name="Int. J. Syst. Evol. Microbiol.">
        <title>The Global Catalogue of Microorganisms (GCM) 10K type strain sequencing project: providing services to taxonomists for standard genome sequencing and annotation.</title>
        <authorList>
            <consortium name="The Broad Institute Genomics Platform"/>
            <consortium name="The Broad Institute Genome Sequencing Center for Infectious Disease"/>
            <person name="Wu L."/>
            <person name="Ma J."/>
        </authorList>
    </citation>
    <scope>NUCLEOTIDE SEQUENCE [LARGE SCALE GENOMIC DNA]</scope>
    <source>
        <strain evidence="2">JCM 18054</strain>
    </source>
</reference>
<accession>A0ABP8VSV1</accession>
<protein>
    <submittedName>
        <fullName evidence="1">Enoyl-CoA hydratase family protein</fullName>
    </submittedName>
</protein>
<dbReference type="EMBL" id="BAABIB010000169">
    <property type="protein sequence ID" value="GAA4670724.1"/>
    <property type="molecule type" value="Genomic_DNA"/>
</dbReference>
<dbReference type="InterPro" id="IPR029045">
    <property type="entry name" value="ClpP/crotonase-like_dom_sf"/>
</dbReference>
<dbReference type="InterPro" id="IPR001753">
    <property type="entry name" value="Enoyl-CoA_hydra/iso"/>
</dbReference>
<evidence type="ECO:0000313" key="2">
    <source>
        <dbReference type="Proteomes" id="UP001500192"/>
    </source>
</evidence>
<gene>
    <name evidence="1" type="ORF">GCM10023214_76860</name>
</gene>
<dbReference type="RefSeq" id="WP_346056760.1">
    <property type="nucleotide sequence ID" value="NZ_BAABIB010000169.1"/>
</dbReference>
<dbReference type="Proteomes" id="UP001500192">
    <property type="component" value="Unassembled WGS sequence"/>
</dbReference>
<dbReference type="CDD" id="cd06558">
    <property type="entry name" value="crotonase-like"/>
    <property type="match status" value="1"/>
</dbReference>
<name>A0ABP8VSV1_9PSEU</name>
<dbReference type="PANTHER" id="PTHR43459:SF1">
    <property type="entry name" value="EG:BACN32G11.4 PROTEIN"/>
    <property type="match status" value="1"/>
</dbReference>
<comment type="caution">
    <text evidence="1">The sequence shown here is derived from an EMBL/GenBank/DDBJ whole genome shotgun (WGS) entry which is preliminary data.</text>
</comment>
<dbReference type="Pfam" id="PF00378">
    <property type="entry name" value="ECH_1"/>
    <property type="match status" value="1"/>
</dbReference>
<organism evidence="1 2">
    <name type="scientific">Amycolatopsis dongchuanensis</name>
    <dbReference type="NCBI Taxonomy" id="1070866"/>
    <lineage>
        <taxon>Bacteria</taxon>
        <taxon>Bacillati</taxon>
        <taxon>Actinomycetota</taxon>
        <taxon>Actinomycetes</taxon>
        <taxon>Pseudonocardiales</taxon>
        <taxon>Pseudonocardiaceae</taxon>
        <taxon>Amycolatopsis</taxon>
    </lineage>
</organism>